<dbReference type="SUPFAM" id="SSF53383">
    <property type="entry name" value="PLP-dependent transferases"/>
    <property type="match status" value="1"/>
</dbReference>
<dbReference type="InterPro" id="IPR015422">
    <property type="entry name" value="PyrdxlP-dep_Trfase_small"/>
</dbReference>
<evidence type="ECO:0000259" key="6">
    <source>
        <dbReference type="Pfam" id="PF00155"/>
    </source>
</evidence>
<dbReference type="OrthoDB" id="2382073at2759"/>
<dbReference type="GO" id="GO:0016740">
    <property type="term" value="F:transferase activity"/>
    <property type="evidence" value="ECO:0007669"/>
    <property type="project" value="UniProtKB-KW"/>
</dbReference>
<dbReference type="PANTHER" id="PTHR13693">
    <property type="entry name" value="CLASS II AMINOTRANSFERASE/8-AMINO-7-OXONONANOATE SYNTHASE"/>
    <property type="match status" value="1"/>
</dbReference>
<reference evidence="7" key="1">
    <citation type="submission" date="2021-03" db="EMBL/GenBank/DDBJ databases">
        <title>Evolutionary innovations through gain and loss of genes in the ectomycorrhizal Boletales.</title>
        <authorList>
            <person name="Wu G."/>
            <person name="Miyauchi S."/>
            <person name="Morin E."/>
            <person name="Yang Z.-L."/>
            <person name="Xu J."/>
            <person name="Martin F.M."/>
        </authorList>
    </citation>
    <scope>NUCLEOTIDE SEQUENCE</scope>
    <source>
        <strain evidence="7">BR01</strain>
    </source>
</reference>
<name>A0A8I2YV58_9AGAM</name>
<dbReference type="Pfam" id="PF00155">
    <property type="entry name" value="Aminotran_1_2"/>
    <property type="match status" value="1"/>
</dbReference>
<feature type="domain" description="Aminotransferase class I/classII large" evidence="6">
    <location>
        <begin position="45"/>
        <end position="409"/>
    </location>
</feature>
<dbReference type="InterPro" id="IPR015424">
    <property type="entry name" value="PyrdxlP-dep_Trfase"/>
</dbReference>
<dbReference type="PANTHER" id="PTHR13693:SF77">
    <property type="entry name" value="8-AMINO-7-OXONONANOATE SYNTHASE"/>
    <property type="match status" value="1"/>
</dbReference>
<evidence type="ECO:0000313" key="8">
    <source>
        <dbReference type="Proteomes" id="UP000683000"/>
    </source>
</evidence>
<evidence type="ECO:0000256" key="4">
    <source>
        <dbReference type="ARBA" id="ARBA00022898"/>
    </source>
</evidence>
<dbReference type="GO" id="GO:0030170">
    <property type="term" value="F:pyridoxal phosphate binding"/>
    <property type="evidence" value="ECO:0007669"/>
    <property type="project" value="InterPro"/>
</dbReference>
<evidence type="ECO:0000256" key="5">
    <source>
        <dbReference type="SAM" id="MobiDB-lite"/>
    </source>
</evidence>
<evidence type="ECO:0000256" key="1">
    <source>
        <dbReference type="ARBA" id="ARBA00001933"/>
    </source>
</evidence>
<dbReference type="GO" id="GO:0009102">
    <property type="term" value="P:biotin biosynthetic process"/>
    <property type="evidence" value="ECO:0007669"/>
    <property type="project" value="TreeGrafter"/>
</dbReference>
<gene>
    <name evidence="7" type="ORF">JVT61DRAFT_10458</name>
</gene>
<dbReference type="Gene3D" id="3.90.1150.10">
    <property type="entry name" value="Aspartate Aminotransferase, domain 1"/>
    <property type="match status" value="1"/>
</dbReference>
<feature type="region of interest" description="Disordered" evidence="5">
    <location>
        <begin position="423"/>
        <end position="443"/>
    </location>
</feature>
<dbReference type="InterPro" id="IPR015421">
    <property type="entry name" value="PyrdxlP-dep_Trfase_major"/>
</dbReference>
<dbReference type="InterPro" id="IPR004839">
    <property type="entry name" value="Aminotransferase_I/II_large"/>
</dbReference>
<accession>A0A8I2YV58</accession>
<organism evidence="7 8">
    <name type="scientific">Boletus reticuloceps</name>
    <dbReference type="NCBI Taxonomy" id="495285"/>
    <lineage>
        <taxon>Eukaryota</taxon>
        <taxon>Fungi</taxon>
        <taxon>Dikarya</taxon>
        <taxon>Basidiomycota</taxon>
        <taxon>Agaricomycotina</taxon>
        <taxon>Agaricomycetes</taxon>
        <taxon>Agaricomycetidae</taxon>
        <taxon>Boletales</taxon>
        <taxon>Boletineae</taxon>
        <taxon>Boletaceae</taxon>
        <taxon>Boletoideae</taxon>
        <taxon>Boletus</taxon>
    </lineage>
</organism>
<protein>
    <submittedName>
        <fullName evidence="7">8-amino-7-oxononanoate synthase</fullName>
    </submittedName>
</protein>
<dbReference type="Gene3D" id="3.40.640.10">
    <property type="entry name" value="Type I PLP-dependent aspartate aminotransferase-like (Major domain)"/>
    <property type="match status" value="1"/>
</dbReference>
<comment type="caution">
    <text evidence="7">The sequence shown here is derived from an EMBL/GenBank/DDBJ whole genome shotgun (WGS) entry which is preliminary data.</text>
</comment>
<comment type="cofactor">
    <cofactor evidence="1">
        <name>pyridoxal 5'-phosphate</name>
        <dbReference type="ChEBI" id="CHEBI:597326"/>
    </cofactor>
</comment>
<evidence type="ECO:0000313" key="7">
    <source>
        <dbReference type="EMBL" id="KAG6379894.1"/>
    </source>
</evidence>
<keyword evidence="3" id="KW-0808">Transferase</keyword>
<dbReference type="InterPro" id="IPR050087">
    <property type="entry name" value="AON_synthase_class-II"/>
</dbReference>
<keyword evidence="4" id="KW-0663">Pyridoxal phosphate</keyword>
<dbReference type="AlphaFoldDB" id="A0A8I2YV58"/>
<dbReference type="Proteomes" id="UP000683000">
    <property type="component" value="Unassembled WGS sequence"/>
</dbReference>
<sequence length="443" mass="48396">MAQPSPLLDSLQRVIAHRYKGTGGMGIRYIDDPLPSQAPDFFSSDYLSLATDYSLREIFLRKIQEAPPGHLFGSTGSRLLTGNLSEINALESALKHFMGAPSALLFSSGFSANSAFLAHVPQESDVIIYDELIHASCREGIRLSSCVSYSFSHNSVASLEEFLLSVLQKHPQVTRGTSTVFVVVESLYSMDGDFCPLQEIVELVETLVPAGHAHIVVDEAHTSGICGPNGTGYVSHLGLSDRVHTKLHAFSKAWGFHGAVLLTSPVIKDYLVNFTKSIMFSTAMPYTDVYALEACLSVVSSTRGQELRQHLNHLCRYAREKLFIALKSISKTILAVDEPDATTAPSDRDLCSPIIPVLTPYAKRLGEYLLQRGYAVTPLPYPIVKSSRIRVTIHTGNTEEEIDSFIGALVAWAKRQERVSVRSESMTRSAGAGGSYAQAKAKL</sequence>
<evidence type="ECO:0000256" key="2">
    <source>
        <dbReference type="ARBA" id="ARBA00010008"/>
    </source>
</evidence>
<keyword evidence="8" id="KW-1185">Reference proteome</keyword>
<evidence type="ECO:0000256" key="3">
    <source>
        <dbReference type="ARBA" id="ARBA00022679"/>
    </source>
</evidence>
<proteinExistence type="inferred from homology"/>
<comment type="similarity">
    <text evidence="2">Belongs to the class-II pyridoxal-phosphate-dependent aminotransferase family. BioF subfamily.</text>
</comment>
<dbReference type="EMBL" id="JAGFBS010000004">
    <property type="protein sequence ID" value="KAG6379894.1"/>
    <property type="molecule type" value="Genomic_DNA"/>
</dbReference>